<accession>A0A9W6C5R4</accession>
<gene>
    <name evidence="1" type="ORF">Selli1_10580</name>
</gene>
<dbReference type="EMBL" id="BSBO01000008">
    <property type="protein sequence ID" value="GLG03884.1"/>
    <property type="molecule type" value="Genomic_DNA"/>
</dbReference>
<reference evidence="1 2" key="1">
    <citation type="journal article" date="2023" name="Int. J. Syst. Evol. Microbiol.">
        <title>Sellimonas catena sp. nov., isolated from human faeces.</title>
        <authorList>
            <person name="Hisatomi A."/>
            <person name="Ohkuma M."/>
            <person name="Sakamoto M."/>
        </authorList>
    </citation>
    <scope>NUCLEOTIDE SEQUENCE [LARGE SCALE GENOMIC DNA]</scope>
    <source>
        <strain evidence="1 2">12EGH17</strain>
    </source>
</reference>
<organism evidence="1 2">
    <name type="scientific">Sellimonas catena</name>
    <dbReference type="NCBI Taxonomy" id="2994035"/>
    <lineage>
        <taxon>Bacteria</taxon>
        <taxon>Bacillati</taxon>
        <taxon>Bacillota</taxon>
        <taxon>Clostridia</taxon>
        <taxon>Lachnospirales</taxon>
        <taxon>Lachnospiraceae</taxon>
        <taxon>Sellimonas</taxon>
    </lineage>
</organism>
<dbReference type="Proteomes" id="UP001145145">
    <property type="component" value="Unassembled WGS sequence"/>
</dbReference>
<dbReference type="InterPro" id="IPR027417">
    <property type="entry name" value="P-loop_NTPase"/>
</dbReference>
<evidence type="ECO:0008006" key="3">
    <source>
        <dbReference type="Google" id="ProtNLM"/>
    </source>
</evidence>
<dbReference type="GO" id="GO:0009236">
    <property type="term" value="P:cobalamin biosynthetic process"/>
    <property type="evidence" value="ECO:0007669"/>
    <property type="project" value="InterPro"/>
</dbReference>
<comment type="caution">
    <text evidence="1">The sequence shown here is derived from an EMBL/GenBank/DDBJ whole genome shotgun (WGS) entry which is preliminary data.</text>
</comment>
<dbReference type="RefSeq" id="WP_281872438.1">
    <property type="nucleotide sequence ID" value="NZ_BSBO01000008.1"/>
</dbReference>
<dbReference type="SUPFAM" id="SSF52540">
    <property type="entry name" value="P-loop containing nucleoside triphosphate hydrolases"/>
    <property type="match status" value="1"/>
</dbReference>
<evidence type="ECO:0000313" key="1">
    <source>
        <dbReference type="EMBL" id="GLG03884.1"/>
    </source>
</evidence>
<dbReference type="Gene3D" id="3.40.50.300">
    <property type="entry name" value="P-loop containing nucleotide triphosphate hydrolases"/>
    <property type="match status" value="1"/>
</dbReference>
<sequence>MIMITGGSFQGKTEYARAQYPDREIIVHFEEQILQCIRENRDPAAYTGQFIESHPDAVVLMDEIGNGIVPTDREERAWREAAGRVGCRLAKEAGEVYRVMAGIGIRIK</sequence>
<protein>
    <recommendedName>
        <fullName evidence="3">Adenosylcobinamide kinase</fullName>
    </recommendedName>
</protein>
<evidence type="ECO:0000313" key="2">
    <source>
        <dbReference type="Proteomes" id="UP001145145"/>
    </source>
</evidence>
<keyword evidence="2" id="KW-1185">Reference proteome</keyword>
<dbReference type="AlphaFoldDB" id="A0A9W6C5R4"/>
<proteinExistence type="predicted"/>
<dbReference type="GO" id="GO:0043752">
    <property type="term" value="F:adenosylcobinamide kinase activity"/>
    <property type="evidence" value="ECO:0007669"/>
    <property type="project" value="InterPro"/>
</dbReference>
<dbReference type="GO" id="GO:0000166">
    <property type="term" value="F:nucleotide binding"/>
    <property type="evidence" value="ECO:0007669"/>
    <property type="project" value="InterPro"/>
</dbReference>
<name>A0A9W6C5R4_9FIRM</name>
<dbReference type="Pfam" id="PF02283">
    <property type="entry name" value="CobU"/>
    <property type="match status" value="1"/>
</dbReference>
<dbReference type="InterPro" id="IPR003203">
    <property type="entry name" value="CobU/CobP"/>
</dbReference>